<sequence>MLEKSLYDSWKSHMELYIENRENGRMILNSLQNGLLVWPTVVKEDGTTRTKKYKELSVAEKLQANCDLKLQTSFFKVFHRICLAVPLFNQGDDPIACLNKAMAFLIAVASSRFPSTNNQLRTFFNLRNQATIQDDKVTVQQVQGRQGQSYDSNSYKGNVTSSGGNNAGGQAMVVKCYNCQEAHHFEPNHTDLDNQSVHAMQSSKETPAVDFTEVSRSKMLAKQNDPMSKEKKVNTTPINYVELNRLSEDFCKRFVPQQEFSDEQAFWLQTSHPNTNQSASSPVKIKVPKELPKTSFPFHSLVNMA</sequence>
<reference evidence="1" key="1">
    <citation type="journal article" date="2019" name="Sci. Rep.">
        <title>Draft genome of Tanacetum cinerariifolium, the natural source of mosquito coil.</title>
        <authorList>
            <person name="Yamashiro T."/>
            <person name="Shiraishi A."/>
            <person name="Satake H."/>
            <person name="Nakayama K."/>
        </authorList>
    </citation>
    <scope>NUCLEOTIDE SEQUENCE</scope>
</reference>
<evidence type="ECO:0008006" key="2">
    <source>
        <dbReference type="Google" id="ProtNLM"/>
    </source>
</evidence>
<proteinExistence type="predicted"/>
<dbReference type="AlphaFoldDB" id="A0A6L2JTE0"/>
<accession>A0A6L2JTE0</accession>
<organism evidence="1">
    <name type="scientific">Tanacetum cinerariifolium</name>
    <name type="common">Dalmatian daisy</name>
    <name type="synonym">Chrysanthemum cinerariifolium</name>
    <dbReference type="NCBI Taxonomy" id="118510"/>
    <lineage>
        <taxon>Eukaryota</taxon>
        <taxon>Viridiplantae</taxon>
        <taxon>Streptophyta</taxon>
        <taxon>Embryophyta</taxon>
        <taxon>Tracheophyta</taxon>
        <taxon>Spermatophyta</taxon>
        <taxon>Magnoliopsida</taxon>
        <taxon>eudicotyledons</taxon>
        <taxon>Gunneridae</taxon>
        <taxon>Pentapetalae</taxon>
        <taxon>asterids</taxon>
        <taxon>campanulids</taxon>
        <taxon>Asterales</taxon>
        <taxon>Asteraceae</taxon>
        <taxon>Asteroideae</taxon>
        <taxon>Anthemideae</taxon>
        <taxon>Anthemidinae</taxon>
        <taxon>Tanacetum</taxon>
    </lineage>
</organism>
<evidence type="ECO:0000313" key="1">
    <source>
        <dbReference type="EMBL" id="GEU39892.1"/>
    </source>
</evidence>
<name>A0A6L2JTE0_TANCI</name>
<gene>
    <name evidence="1" type="ORF">Tci_011870</name>
</gene>
<protein>
    <recommendedName>
        <fullName evidence="2">Retrovirus-related Pol polyprotein from transposon TNT 1-94</fullName>
    </recommendedName>
</protein>
<dbReference type="EMBL" id="BKCJ010001231">
    <property type="protein sequence ID" value="GEU39892.1"/>
    <property type="molecule type" value="Genomic_DNA"/>
</dbReference>
<comment type="caution">
    <text evidence="1">The sequence shown here is derived from an EMBL/GenBank/DDBJ whole genome shotgun (WGS) entry which is preliminary data.</text>
</comment>